<evidence type="ECO:0000313" key="3">
    <source>
        <dbReference type="EMBL" id="MDT0497776.1"/>
    </source>
</evidence>
<dbReference type="RefSeq" id="WP_311365167.1">
    <property type="nucleotide sequence ID" value="NZ_JAVRIC010000013.1"/>
</dbReference>
<proteinExistence type="predicted"/>
<dbReference type="EMBL" id="JAVRIC010000013">
    <property type="protein sequence ID" value="MDT0497776.1"/>
    <property type="molecule type" value="Genomic_DNA"/>
</dbReference>
<accession>A0ABU2WKF7</accession>
<name>A0ABU2WKF7_9GAMM</name>
<keyword evidence="2" id="KW-0472">Membrane</keyword>
<reference evidence="3 4" key="1">
    <citation type="submission" date="2023-09" db="EMBL/GenBank/DDBJ databases">
        <authorList>
            <person name="Rey-Velasco X."/>
        </authorList>
    </citation>
    <scope>NUCLEOTIDE SEQUENCE [LARGE SCALE GENOMIC DNA]</scope>
    <source>
        <strain evidence="3 4">W345</strain>
    </source>
</reference>
<feature type="region of interest" description="Disordered" evidence="1">
    <location>
        <begin position="39"/>
        <end position="73"/>
    </location>
</feature>
<keyword evidence="2" id="KW-1133">Transmembrane helix</keyword>
<evidence type="ECO:0000256" key="2">
    <source>
        <dbReference type="SAM" id="Phobius"/>
    </source>
</evidence>
<gene>
    <name evidence="3" type="ORF">RM530_10425</name>
</gene>
<protein>
    <submittedName>
        <fullName evidence="3">Uncharacterized protein</fullName>
    </submittedName>
</protein>
<evidence type="ECO:0000313" key="4">
    <source>
        <dbReference type="Proteomes" id="UP001254608"/>
    </source>
</evidence>
<organism evidence="3 4">
    <name type="scientific">Banduia mediterranea</name>
    <dbReference type="NCBI Taxonomy" id="3075609"/>
    <lineage>
        <taxon>Bacteria</taxon>
        <taxon>Pseudomonadati</taxon>
        <taxon>Pseudomonadota</taxon>
        <taxon>Gammaproteobacteria</taxon>
        <taxon>Nevskiales</taxon>
        <taxon>Algiphilaceae</taxon>
        <taxon>Banduia</taxon>
    </lineage>
</organism>
<sequence>MWIVEILFYAVVAAALVFVAYREFFSTSHRKQRELRKLNEKRRFERRNKERDDRRQKNDGPPDGQERRRGTRR</sequence>
<evidence type="ECO:0000256" key="1">
    <source>
        <dbReference type="SAM" id="MobiDB-lite"/>
    </source>
</evidence>
<keyword evidence="2" id="KW-0812">Transmembrane</keyword>
<feature type="transmembrane region" description="Helical" evidence="2">
    <location>
        <begin position="6"/>
        <end position="25"/>
    </location>
</feature>
<dbReference type="Proteomes" id="UP001254608">
    <property type="component" value="Unassembled WGS sequence"/>
</dbReference>
<keyword evidence="4" id="KW-1185">Reference proteome</keyword>
<comment type="caution">
    <text evidence="3">The sequence shown here is derived from an EMBL/GenBank/DDBJ whole genome shotgun (WGS) entry which is preliminary data.</text>
</comment>